<evidence type="ECO:0000256" key="1">
    <source>
        <dbReference type="ARBA" id="ARBA00004473"/>
    </source>
</evidence>
<feature type="transmembrane region" description="Helical" evidence="6">
    <location>
        <begin position="214"/>
        <end position="234"/>
    </location>
</feature>
<dbReference type="Pfam" id="PF09779">
    <property type="entry name" value="Ima1_N"/>
    <property type="match status" value="1"/>
</dbReference>
<dbReference type="GO" id="GO:0034992">
    <property type="term" value="C:microtubule organizing center attachment site"/>
    <property type="evidence" value="ECO:0007669"/>
    <property type="project" value="TreeGrafter"/>
</dbReference>
<dbReference type="Proteomes" id="UP000654370">
    <property type="component" value="Unassembled WGS sequence"/>
</dbReference>
<keyword evidence="2 6" id="KW-0812">Transmembrane</keyword>
<protein>
    <recommendedName>
        <fullName evidence="7">Ima1 N-terminal domain-containing protein</fullName>
    </recommendedName>
</protein>
<dbReference type="PANTHER" id="PTHR28538">
    <property type="entry name" value="INTEGRAL INNER NUCLEAR MEMBRANE PROTEIN IMA1"/>
    <property type="match status" value="1"/>
</dbReference>
<evidence type="ECO:0000313" key="8">
    <source>
        <dbReference type="EMBL" id="KAG2183793.1"/>
    </source>
</evidence>
<feature type="transmembrane region" description="Helical" evidence="6">
    <location>
        <begin position="172"/>
        <end position="194"/>
    </location>
</feature>
<comment type="caution">
    <text evidence="8">The sequence shown here is derived from an EMBL/GenBank/DDBJ whole genome shotgun (WGS) entry which is preliminary data.</text>
</comment>
<feature type="domain" description="Ima1 N-terminal" evidence="7">
    <location>
        <begin position="16"/>
        <end position="77"/>
    </location>
</feature>
<keyword evidence="3 6" id="KW-1133">Transmembrane helix</keyword>
<sequence length="381" mass="43983">MHDLTLNHPSRVVRRPSANKATNALCSNCDLAQQRILSYITAFDPDDNDKDYLVHANGFRRKLEERYPLCPACQQKVNNIINERDKIARSLMIDRCRQQLHSKPVMAIPSRSQARRNFILQGVLYWTLHIASLLFSIFTCIWPKDAISYMSKGSVIPSYFEFGHYTTLADEYAAIPTWSLALLISILSWFWATWHPYQMEVYGYSGKYVHRLGIYQKLQIIIYIARIAGVLAFVHGSKQDCRYAGLFYLISSAMILGYSLNMIEVRKQASLFEKIQSIQEERRRENAQQSSQPYDFNWDDDLGAQSTPMAVERERPALRNPQPRHYAKSNEPDWNFSPQSFFPREAPTGLEPLLGDMNLADPNFFSRAAKTVKGRFVQAFD</sequence>
<evidence type="ECO:0000256" key="4">
    <source>
        <dbReference type="ARBA" id="ARBA00023136"/>
    </source>
</evidence>
<evidence type="ECO:0000256" key="2">
    <source>
        <dbReference type="ARBA" id="ARBA00022692"/>
    </source>
</evidence>
<keyword evidence="5" id="KW-0539">Nucleus</keyword>
<evidence type="ECO:0000256" key="3">
    <source>
        <dbReference type="ARBA" id="ARBA00022989"/>
    </source>
</evidence>
<dbReference type="GO" id="GO:0071765">
    <property type="term" value="P:nuclear inner membrane organization"/>
    <property type="evidence" value="ECO:0007669"/>
    <property type="project" value="InterPro"/>
</dbReference>
<gene>
    <name evidence="8" type="ORF">INT43_006804</name>
</gene>
<accession>A0A8H7Q1U2</accession>
<dbReference type="EMBL" id="JAEPQZ010000003">
    <property type="protein sequence ID" value="KAG2183793.1"/>
    <property type="molecule type" value="Genomic_DNA"/>
</dbReference>
<comment type="subcellular location">
    <subcellularLocation>
        <location evidence="1">Nucleus inner membrane</location>
        <topology evidence="1">Multi-pass membrane protein</topology>
    </subcellularLocation>
</comment>
<evidence type="ECO:0000313" key="9">
    <source>
        <dbReference type="Proteomes" id="UP000654370"/>
    </source>
</evidence>
<evidence type="ECO:0000256" key="5">
    <source>
        <dbReference type="ARBA" id="ARBA00023242"/>
    </source>
</evidence>
<proteinExistence type="predicted"/>
<organism evidence="8 9">
    <name type="scientific">Mortierella isabellina</name>
    <name type="common">Filamentous fungus</name>
    <name type="synonym">Umbelopsis isabellina</name>
    <dbReference type="NCBI Taxonomy" id="91625"/>
    <lineage>
        <taxon>Eukaryota</taxon>
        <taxon>Fungi</taxon>
        <taxon>Fungi incertae sedis</taxon>
        <taxon>Mucoromycota</taxon>
        <taxon>Mucoromycotina</taxon>
        <taxon>Umbelopsidomycetes</taxon>
        <taxon>Umbelopsidales</taxon>
        <taxon>Umbelopsidaceae</taxon>
        <taxon>Umbelopsis</taxon>
    </lineage>
</organism>
<name>A0A8H7Q1U2_MORIS</name>
<keyword evidence="9" id="KW-1185">Reference proteome</keyword>
<dbReference type="GO" id="GO:0005637">
    <property type="term" value="C:nuclear inner membrane"/>
    <property type="evidence" value="ECO:0007669"/>
    <property type="project" value="UniProtKB-SubCell"/>
</dbReference>
<dbReference type="InterPro" id="IPR018617">
    <property type="entry name" value="Ima1_N"/>
</dbReference>
<evidence type="ECO:0000259" key="7">
    <source>
        <dbReference type="Pfam" id="PF09779"/>
    </source>
</evidence>
<dbReference type="OrthoDB" id="2350459at2759"/>
<dbReference type="GO" id="GO:0034506">
    <property type="term" value="C:chromosome, centromeric core domain"/>
    <property type="evidence" value="ECO:0007669"/>
    <property type="project" value="TreeGrafter"/>
</dbReference>
<dbReference type="InterPro" id="IPR042321">
    <property type="entry name" value="Ima1"/>
</dbReference>
<dbReference type="AlphaFoldDB" id="A0A8H7Q1U2"/>
<dbReference type="PANTHER" id="PTHR28538:SF1">
    <property type="entry name" value="INTEGRAL INNER NUCLEAR MEMBRANE PROTEIN IMA1"/>
    <property type="match status" value="1"/>
</dbReference>
<evidence type="ECO:0000256" key="6">
    <source>
        <dbReference type="SAM" id="Phobius"/>
    </source>
</evidence>
<feature type="transmembrane region" description="Helical" evidence="6">
    <location>
        <begin position="246"/>
        <end position="263"/>
    </location>
</feature>
<reference evidence="8" key="1">
    <citation type="submission" date="2020-12" db="EMBL/GenBank/DDBJ databases">
        <title>Metabolic potential, ecology and presence of endohyphal bacteria is reflected in genomic diversity of Mucoromycotina.</title>
        <authorList>
            <person name="Muszewska A."/>
            <person name="Okrasinska A."/>
            <person name="Steczkiewicz K."/>
            <person name="Drgas O."/>
            <person name="Orlowska M."/>
            <person name="Perlinska-Lenart U."/>
            <person name="Aleksandrzak-Piekarczyk T."/>
            <person name="Szatraj K."/>
            <person name="Zielenkiewicz U."/>
            <person name="Pilsyk S."/>
            <person name="Malc E."/>
            <person name="Mieczkowski P."/>
            <person name="Kruszewska J.S."/>
            <person name="Biernat P."/>
            <person name="Pawlowska J."/>
        </authorList>
    </citation>
    <scope>NUCLEOTIDE SEQUENCE</scope>
    <source>
        <strain evidence="8">WA0000067209</strain>
    </source>
</reference>
<dbReference type="GO" id="GO:0044732">
    <property type="term" value="C:mitotic spindle pole body"/>
    <property type="evidence" value="ECO:0007669"/>
    <property type="project" value="TreeGrafter"/>
</dbReference>
<keyword evidence="4 6" id="KW-0472">Membrane</keyword>
<feature type="transmembrane region" description="Helical" evidence="6">
    <location>
        <begin position="123"/>
        <end position="142"/>
    </location>
</feature>